<feature type="repeat" description="Solcar" evidence="10">
    <location>
        <begin position="144"/>
        <end position="234"/>
    </location>
</feature>
<gene>
    <name evidence="12" type="ORF">FA13DRAFT_1772199</name>
</gene>
<accession>A0A4Y7TM24</accession>
<dbReference type="GO" id="GO:0005743">
    <property type="term" value="C:mitochondrial inner membrane"/>
    <property type="evidence" value="ECO:0007669"/>
    <property type="project" value="UniProtKB-SubCell"/>
</dbReference>
<evidence type="ECO:0000256" key="8">
    <source>
        <dbReference type="ARBA" id="ARBA00023128"/>
    </source>
</evidence>
<keyword evidence="5" id="KW-0677">Repeat</keyword>
<dbReference type="SUPFAM" id="SSF103506">
    <property type="entry name" value="Mitochondrial carrier"/>
    <property type="match status" value="1"/>
</dbReference>
<comment type="subcellular location">
    <subcellularLocation>
        <location evidence="1">Mitochondrion inner membrane</location>
        <topology evidence="1">Multi-pass membrane protein</topology>
    </subcellularLocation>
</comment>
<dbReference type="GO" id="GO:1990542">
    <property type="term" value="P:mitochondrial transmembrane transport"/>
    <property type="evidence" value="ECO:0007669"/>
    <property type="project" value="InterPro"/>
</dbReference>
<dbReference type="AlphaFoldDB" id="A0A4Y7TM24"/>
<dbReference type="InterPro" id="IPR045315">
    <property type="entry name" value="Mtm1-like"/>
</dbReference>
<keyword evidence="13" id="KW-1185">Reference proteome</keyword>
<evidence type="ECO:0000256" key="11">
    <source>
        <dbReference type="RuleBase" id="RU000488"/>
    </source>
</evidence>
<dbReference type="STRING" id="71717.A0A4Y7TM24"/>
<dbReference type="Pfam" id="PF00153">
    <property type="entry name" value="Mito_carr"/>
    <property type="match status" value="4"/>
</dbReference>
<evidence type="ECO:0000256" key="2">
    <source>
        <dbReference type="ARBA" id="ARBA00006375"/>
    </source>
</evidence>
<keyword evidence="8" id="KW-0496">Mitochondrion</keyword>
<protein>
    <submittedName>
        <fullName evidence="12">Mitochondrial carrier</fullName>
    </submittedName>
</protein>
<dbReference type="InterPro" id="IPR023395">
    <property type="entry name" value="MCP_dom_sf"/>
</dbReference>
<sequence length="335" mass="36082">MDPFQAKIIAAATGSTVTALTMTPFDLVKTRLQTQPAATKPLFPKPPPNTCCQPSGATQCVRNMSSLARPIAGELVCVWDHGVFKTERVNGFYDAVRHVVKAEGVRGLWKGCGTSLVIGVPSSTAYILTYDHLLNSVIPSILPSSAFTPLLAGVTARGTISTIASPLELIRTNLQSTPISPQHPHTLRSVLTSIRSLVQQNGTLYLWRGLAPTLWRDVTFSGYYWASYEAWKKEFARRGHEGAWIAFVCGAISGTSAALLTSPFDVLKTRRQALIMSGSAGKLTGTISLLMNIIRTEGASALFAGLSPRIAKIAPACGIMISCYEGIGHWLIKRP</sequence>
<keyword evidence="4 10" id="KW-0812">Transmembrane</keyword>
<evidence type="ECO:0000313" key="13">
    <source>
        <dbReference type="Proteomes" id="UP000298030"/>
    </source>
</evidence>
<evidence type="ECO:0000256" key="10">
    <source>
        <dbReference type="PROSITE-ProRule" id="PRU00282"/>
    </source>
</evidence>
<name>A0A4Y7TM24_COPMI</name>
<organism evidence="12 13">
    <name type="scientific">Coprinellus micaceus</name>
    <name type="common">Glistening ink-cap mushroom</name>
    <name type="synonym">Coprinus micaceus</name>
    <dbReference type="NCBI Taxonomy" id="71717"/>
    <lineage>
        <taxon>Eukaryota</taxon>
        <taxon>Fungi</taxon>
        <taxon>Dikarya</taxon>
        <taxon>Basidiomycota</taxon>
        <taxon>Agaricomycotina</taxon>
        <taxon>Agaricomycetes</taxon>
        <taxon>Agaricomycetidae</taxon>
        <taxon>Agaricales</taxon>
        <taxon>Agaricineae</taxon>
        <taxon>Psathyrellaceae</taxon>
        <taxon>Coprinellus</taxon>
    </lineage>
</organism>
<evidence type="ECO:0000256" key="7">
    <source>
        <dbReference type="ARBA" id="ARBA00022989"/>
    </source>
</evidence>
<feature type="repeat" description="Solcar" evidence="10">
    <location>
        <begin position="241"/>
        <end position="330"/>
    </location>
</feature>
<keyword evidence="3 11" id="KW-0813">Transport</keyword>
<dbReference type="EMBL" id="QPFP01000008">
    <property type="protein sequence ID" value="TEB34958.1"/>
    <property type="molecule type" value="Genomic_DNA"/>
</dbReference>
<dbReference type="InterPro" id="IPR018108">
    <property type="entry name" value="MCP_transmembrane"/>
</dbReference>
<evidence type="ECO:0000256" key="1">
    <source>
        <dbReference type="ARBA" id="ARBA00004448"/>
    </source>
</evidence>
<dbReference type="Gene3D" id="1.50.40.10">
    <property type="entry name" value="Mitochondrial carrier domain"/>
    <property type="match status" value="2"/>
</dbReference>
<dbReference type="PANTHER" id="PTHR45760:SF2">
    <property type="entry name" value="FI19922P1-RELATED"/>
    <property type="match status" value="1"/>
</dbReference>
<dbReference type="Proteomes" id="UP000298030">
    <property type="component" value="Unassembled WGS sequence"/>
</dbReference>
<keyword evidence="7" id="KW-1133">Transmembrane helix</keyword>
<evidence type="ECO:0000256" key="5">
    <source>
        <dbReference type="ARBA" id="ARBA00022737"/>
    </source>
</evidence>
<dbReference type="OrthoDB" id="1747031at2759"/>
<evidence type="ECO:0000256" key="9">
    <source>
        <dbReference type="ARBA" id="ARBA00023136"/>
    </source>
</evidence>
<comment type="caution">
    <text evidence="12">The sequence shown here is derived from an EMBL/GenBank/DDBJ whole genome shotgun (WGS) entry which is preliminary data.</text>
</comment>
<reference evidence="12 13" key="1">
    <citation type="journal article" date="2019" name="Nat. Ecol. Evol.">
        <title>Megaphylogeny resolves global patterns of mushroom evolution.</title>
        <authorList>
            <person name="Varga T."/>
            <person name="Krizsan K."/>
            <person name="Foldi C."/>
            <person name="Dima B."/>
            <person name="Sanchez-Garcia M."/>
            <person name="Sanchez-Ramirez S."/>
            <person name="Szollosi G.J."/>
            <person name="Szarkandi J.G."/>
            <person name="Papp V."/>
            <person name="Albert L."/>
            <person name="Andreopoulos W."/>
            <person name="Angelini C."/>
            <person name="Antonin V."/>
            <person name="Barry K.W."/>
            <person name="Bougher N.L."/>
            <person name="Buchanan P."/>
            <person name="Buyck B."/>
            <person name="Bense V."/>
            <person name="Catcheside P."/>
            <person name="Chovatia M."/>
            <person name="Cooper J."/>
            <person name="Damon W."/>
            <person name="Desjardin D."/>
            <person name="Finy P."/>
            <person name="Geml J."/>
            <person name="Haridas S."/>
            <person name="Hughes K."/>
            <person name="Justo A."/>
            <person name="Karasinski D."/>
            <person name="Kautmanova I."/>
            <person name="Kiss B."/>
            <person name="Kocsube S."/>
            <person name="Kotiranta H."/>
            <person name="LaButti K.M."/>
            <person name="Lechner B.E."/>
            <person name="Liimatainen K."/>
            <person name="Lipzen A."/>
            <person name="Lukacs Z."/>
            <person name="Mihaltcheva S."/>
            <person name="Morgado L.N."/>
            <person name="Niskanen T."/>
            <person name="Noordeloos M.E."/>
            <person name="Ohm R.A."/>
            <person name="Ortiz-Santana B."/>
            <person name="Ovrebo C."/>
            <person name="Racz N."/>
            <person name="Riley R."/>
            <person name="Savchenko A."/>
            <person name="Shiryaev A."/>
            <person name="Soop K."/>
            <person name="Spirin V."/>
            <person name="Szebenyi C."/>
            <person name="Tomsovsky M."/>
            <person name="Tulloss R.E."/>
            <person name="Uehling J."/>
            <person name="Grigoriev I.V."/>
            <person name="Vagvolgyi C."/>
            <person name="Papp T."/>
            <person name="Martin F.M."/>
            <person name="Miettinen O."/>
            <person name="Hibbett D.S."/>
            <person name="Nagy L.G."/>
        </authorList>
    </citation>
    <scope>NUCLEOTIDE SEQUENCE [LARGE SCALE GENOMIC DNA]</scope>
    <source>
        <strain evidence="12 13">FP101781</strain>
    </source>
</reference>
<keyword evidence="9 10" id="KW-0472">Membrane</keyword>
<keyword evidence="6" id="KW-0999">Mitochondrion inner membrane</keyword>
<dbReference type="PROSITE" id="PS50920">
    <property type="entry name" value="SOLCAR"/>
    <property type="match status" value="3"/>
</dbReference>
<dbReference type="PANTHER" id="PTHR45760">
    <property type="entry name" value="FI19922P1-RELATED"/>
    <property type="match status" value="1"/>
</dbReference>
<evidence type="ECO:0000256" key="3">
    <source>
        <dbReference type="ARBA" id="ARBA00022448"/>
    </source>
</evidence>
<comment type="similarity">
    <text evidence="2 11">Belongs to the mitochondrial carrier (TC 2.A.29) family.</text>
</comment>
<proteinExistence type="inferred from homology"/>
<evidence type="ECO:0000256" key="6">
    <source>
        <dbReference type="ARBA" id="ARBA00022792"/>
    </source>
</evidence>
<evidence type="ECO:0000313" key="12">
    <source>
        <dbReference type="EMBL" id="TEB34958.1"/>
    </source>
</evidence>
<evidence type="ECO:0000256" key="4">
    <source>
        <dbReference type="ARBA" id="ARBA00022692"/>
    </source>
</evidence>
<feature type="repeat" description="Solcar" evidence="10">
    <location>
        <begin position="2"/>
        <end position="136"/>
    </location>
</feature>